<keyword evidence="7" id="KW-1185">Reference proteome</keyword>
<evidence type="ECO:0000256" key="1">
    <source>
        <dbReference type="ARBA" id="ARBA00022737"/>
    </source>
</evidence>
<dbReference type="Pfam" id="PF13499">
    <property type="entry name" value="EF-hand_7"/>
    <property type="match status" value="2"/>
</dbReference>
<dbReference type="OrthoDB" id="293868at2759"/>
<sequence length="167" mass="19579">MTNLFVKGDFMRKQFNELDRDGDGFITEDDLKACIKGHPVHGCAINCFFRRYDQDGDRKISFEEYRNGLLAYLFQNIQNEEMARSLFQFLDTDKSGSISMRELYKFFESCIGTLPKEYVEGFLEGLDANNDGEISEKEFLDFVKRNWSRRCSCCQNTQQQFMPSAMR</sequence>
<keyword evidence="1" id="KW-0677">Repeat</keyword>
<evidence type="ECO:0000313" key="6">
    <source>
        <dbReference type="Proteomes" id="UP000274504"/>
    </source>
</evidence>
<feature type="domain" description="EF-hand" evidence="3">
    <location>
        <begin position="6"/>
        <end position="41"/>
    </location>
</feature>
<evidence type="ECO:0000313" key="4">
    <source>
        <dbReference type="EMBL" id="VDL14665.1"/>
    </source>
</evidence>
<dbReference type="Gene3D" id="1.10.238.10">
    <property type="entry name" value="EF-hand"/>
    <property type="match status" value="2"/>
</dbReference>
<dbReference type="InterPro" id="IPR018247">
    <property type="entry name" value="EF_Hand_1_Ca_BS"/>
</dbReference>
<dbReference type="Proteomes" id="UP000274504">
    <property type="component" value="Unassembled WGS sequence"/>
</dbReference>
<dbReference type="SMART" id="SM00054">
    <property type="entry name" value="EFh"/>
    <property type="match status" value="4"/>
</dbReference>
<evidence type="ECO:0000313" key="8">
    <source>
        <dbReference type="WBParaSite" id="HDID_0000031401-mRNA-1"/>
    </source>
</evidence>
<dbReference type="InterPro" id="IPR011992">
    <property type="entry name" value="EF-hand-dom_pair"/>
</dbReference>
<name>A0A0R3S870_HYMDI</name>
<keyword evidence="2" id="KW-0106">Calcium</keyword>
<proteinExistence type="predicted"/>
<dbReference type="Proteomes" id="UP000321570">
    <property type="component" value="Unassembled WGS sequence"/>
</dbReference>
<accession>A0A0R3S870</accession>
<dbReference type="WBParaSite" id="HDID_0000031401-mRNA-1">
    <property type="protein sequence ID" value="HDID_0000031401-mRNA-1"/>
    <property type="gene ID" value="HDID_0000031401"/>
</dbReference>
<evidence type="ECO:0000313" key="5">
    <source>
        <dbReference type="EMBL" id="VUZ51245.1"/>
    </source>
</evidence>
<dbReference type="EMBL" id="UYSG01000037">
    <property type="protein sequence ID" value="VDL14665.1"/>
    <property type="molecule type" value="Genomic_DNA"/>
</dbReference>
<dbReference type="PROSITE" id="PS00018">
    <property type="entry name" value="EF_HAND_1"/>
    <property type="match status" value="4"/>
</dbReference>
<gene>
    <name evidence="4" type="ORF">HDID_LOCUS315</name>
    <name evidence="5" type="ORF">WMSIL1_LOCUS9948</name>
</gene>
<dbReference type="STRING" id="6216.A0A0R3S870"/>
<feature type="domain" description="EF-hand" evidence="3">
    <location>
        <begin position="114"/>
        <end position="149"/>
    </location>
</feature>
<feature type="domain" description="EF-hand" evidence="3">
    <location>
        <begin position="48"/>
        <end position="75"/>
    </location>
</feature>
<reference evidence="8" key="1">
    <citation type="submission" date="2017-02" db="UniProtKB">
        <authorList>
            <consortium name="WormBaseParasite"/>
        </authorList>
    </citation>
    <scope>IDENTIFICATION</scope>
</reference>
<dbReference type="InterPro" id="IPR050145">
    <property type="entry name" value="Centrin_CML-like"/>
</dbReference>
<dbReference type="PANTHER" id="PTHR23050">
    <property type="entry name" value="CALCIUM BINDING PROTEIN"/>
    <property type="match status" value="1"/>
</dbReference>
<dbReference type="GO" id="GO:0005509">
    <property type="term" value="F:calcium ion binding"/>
    <property type="evidence" value="ECO:0007669"/>
    <property type="project" value="InterPro"/>
</dbReference>
<evidence type="ECO:0000256" key="2">
    <source>
        <dbReference type="ARBA" id="ARBA00022837"/>
    </source>
</evidence>
<feature type="domain" description="EF-hand" evidence="3">
    <location>
        <begin position="78"/>
        <end position="113"/>
    </location>
</feature>
<dbReference type="EMBL" id="CABIJS010000432">
    <property type="protein sequence ID" value="VUZ51245.1"/>
    <property type="molecule type" value="Genomic_DNA"/>
</dbReference>
<protein>
    <submittedName>
        <fullName evidence="8">EF-hand domain-containing protein</fullName>
    </submittedName>
</protein>
<dbReference type="InterPro" id="IPR002048">
    <property type="entry name" value="EF_hand_dom"/>
</dbReference>
<organism evidence="8">
    <name type="scientific">Hymenolepis diminuta</name>
    <name type="common">Rat tapeworm</name>
    <dbReference type="NCBI Taxonomy" id="6216"/>
    <lineage>
        <taxon>Eukaryota</taxon>
        <taxon>Metazoa</taxon>
        <taxon>Spiralia</taxon>
        <taxon>Lophotrochozoa</taxon>
        <taxon>Platyhelminthes</taxon>
        <taxon>Cestoda</taxon>
        <taxon>Eucestoda</taxon>
        <taxon>Cyclophyllidea</taxon>
        <taxon>Hymenolepididae</taxon>
        <taxon>Hymenolepis</taxon>
    </lineage>
</organism>
<reference evidence="5 7" key="3">
    <citation type="submission" date="2019-07" db="EMBL/GenBank/DDBJ databases">
        <authorList>
            <person name="Jastrzebski P J."/>
            <person name="Paukszto L."/>
            <person name="Jastrzebski P J."/>
        </authorList>
    </citation>
    <scope>NUCLEOTIDE SEQUENCE [LARGE SCALE GENOMIC DNA]</scope>
    <source>
        <strain evidence="5 7">WMS-il1</strain>
    </source>
</reference>
<dbReference type="SUPFAM" id="SSF47473">
    <property type="entry name" value="EF-hand"/>
    <property type="match status" value="1"/>
</dbReference>
<reference evidence="4 6" key="2">
    <citation type="submission" date="2018-11" db="EMBL/GenBank/DDBJ databases">
        <authorList>
            <consortium name="Pathogen Informatics"/>
        </authorList>
    </citation>
    <scope>NUCLEOTIDE SEQUENCE [LARGE SCALE GENOMIC DNA]</scope>
</reference>
<evidence type="ECO:0000259" key="3">
    <source>
        <dbReference type="PROSITE" id="PS50222"/>
    </source>
</evidence>
<dbReference type="AlphaFoldDB" id="A0A0R3S870"/>
<evidence type="ECO:0000313" key="7">
    <source>
        <dbReference type="Proteomes" id="UP000321570"/>
    </source>
</evidence>
<dbReference type="PROSITE" id="PS50222">
    <property type="entry name" value="EF_HAND_2"/>
    <property type="match status" value="4"/>
</dbReference>